<dbReference type="SUPFAM" id="SSF46689">
    <property type="entry name" value="Homeodomain-like"/>
    <property type="match status" value="1"/>
</dbReference>
<reference evidence="2 4" key="1">
    <citation type="journal article" date="2018" name="MBio">
        <title>Comparative Genomics Reveals the Core Gene Toolbox for the Fungus-Insect Symbiosis.</title>
        <authorList>
            <person name="Wang Y."/>
            <person name="Stata M."/>
            <person name="Wang W."/>
            <person name="Stajich J.E."/>
            <person name="White M.M."/>
            <person name="Moncalvo J.M."/>
        </authorList>
    </citation>
    <scope>NUCLEOTIDE SEQUENCE [LARGE SCALE GENOMIC DNA]</scope>
    <source>
        <strain evidence="2 4">AUS-77-4</strain>
    </source>
</reference>
<organism evidence="2 4">
    <name type="scientific">Furculomyces boomerangus</name>
    <dbReference type="NCBI Taxonomy" id="61424"/>
    <lineage>
        <taxon>Eukaryota</taxon>
        <taxon>Fungi</taxon>
        <taxon>Fungi incertae sedis</taxon>
        <taxon>Zoopagomycota</taxon>
        <taxon>Kickxellomycotina</taxon>
        <taxon>Harpellomycetes</taxon>
        <taxon>Harpellales</taxon>
        <taxon>Harpellaceae</taxon>
        <taxon>Furculomyces</taxon>
    </lineage>
</organism>
<evidence type="ECO:0000313" key="3">
    <source>
        <dbReference type="EMBL" id="PVU96457.1"/>
    </source>
</evidence>
<comment type="caution">
    <text evidence="2">The sequence shown here is derived from an EMBL/GenBank/DDBJ whole genome shotgun (WGS) entry which is preliminary data.</text>
</comment>
<gene>
    <name evidence="3" type="ORF">BB559_002389</name>
    <name evidence="2" type="ORF">BB559_004644</name>
</gene>
<dbReference type="OrthoDB" id="608866at2759"/>
<dbReference type="CDD" id="cd00167">
    <property type="entry name" value="SANT"/>
    <property type="match status" value="1"/>
</dbReference>
<dbReference type="Proteomes" id="UP000245699">
    <property type="component" value="Unassembled WGS sequence"/>
</dbReference>
<proteinExistence type="predicted"/>
<sequence>MEEEQERKWGEDEKMKLIKGLELYGIGHFREISENLLPNWSGNDLRVKCMRLIGRQNLQLYKEWKGTADDITHEYERNKAIGMKLDTWKGGVLVYDDDGLVLSAIEESNKLDPPFKL</sequence>
<evidence type="ECO:0000313" key="4">
    <source>
        <dbReference type="Proteomes" id="UP000245699"/>
    </source>
</evidence>
<evidence type="ECO:0000313" key="2">
    <source>
        <dbReference type="EMBL" id="PVU90409.1"/>
    </source>
</evidence>
<dbReference type="EMBL" id="MBFT01000484">
    <property type="protein sequence ID" value="PVU90409.1"/>
    <property type="molecule type" value="Genomic_DNA"/>
</dbReference>
<dbReference type="SMART" id="SM00717">
    <property type="entry name" value="SANT"/>
    <property type="match status" value="1"/>
</dbReference>
<accession>A0A2T9YDN2</accession>
<feature type="domain" description="Myb-like" evidence="1">
    <location>
        <begin position="5"/>
        <end position="55"/>
    </location>
</feature>
<evidence type="ECO:0000259" key="1">
    <source>
        <dbReference type="SMART" id="SM00717"/>
    </source>
</evidence>
<dbReference type="EMBL" id="MBFT01000144">
    <property type="protein sequence ID" value="PVU96457.1"/>
    <property type="molecule type" value="Genomic_DNA"/>
</dbReference>
<dbReference type="InterPro" id="IPR001005">
    <property type="entry name" value="SANT/Myb"/>
</dbReference>
<name>A0A2T9YDN2_9FUNG</name>
<keyword evidence="4" id="KW-1185">Reference proteome</keyword>
<protein>
    <recommendedName>
        <fullName evidence="1">Myb-like domain-containing protein</fullName>
    </recommendedName>
</protein>
<dbReference type="STRING" id="61424.A0A2T9YDN2"/>
<dbReference type="AlphaFoldDB" id="A0A2T9YDN2"/>
<dbReference type="InterPro" id="IPR009057">
    <property type="entry name" value="Homeodomain-like_sf"/>
</dbReference>
<dbReference type="Gene3D" id="1.10.10.60">
    <property type="entry name" value="Homeodomain-like"/>
    <property type="match status" value="1"/>
</dbReference>